<dbReference type="EMBL" id="DXGK01000031">
    <property type="protein sequence ID" value="HIW70082.1"/>
    <property type="molecule type" value="Genomic_DNA"/>
</dbReference>
<evidence type="ECO:0000313" key="14">
    <source>
        <dbReference type="EMBL" id="HIW70082.1"/>
    </source>
</evidence>
<reference evidence="14" key="2">
    <citation type="submission" date="2021-04" db="EMBL/GenBank/DDBJ databases">
        <authorList>
            <person name="Gilroy R."/>
        </authorList>
    </citation>
    <scope>NUCLEOTIDE SEQUENCE</scope>
    <source>
        <strain evidence="14">ChiHejej3B27-2180</strain>
    </source>
</reference>
<dbReference type="SUPFAM" id="SSF51064">
    <property type="entry name" value="Head domain of nucleotide exchange factor GrpE"/>
    <property type="match status" value="1"/>
</dbReference>
<dbReference type="Gene3D" id="3.90.20.20">
    <property type="match status" value="1"/>
</dbReference>
<dbReference type="Proteomes" id="UP000886878">
    <property type="component" value="Unassembled WGS sequence"/>
</dbReference>
<feature type="compositionally biased region" description="Basic and acidic residues" evidence="13">
    <location>
        <begin position="30"/>
        <end position="47"/>
    </location>
</feature>
<keyword evidence="4 10" id="KW-0963">Cytoplasm</keyword>
<evidence type="ECO:0000256" key="3">
    <source>
        <dbReference type="ARBA" id="ARBA00011738"/>
    </source>
</evidence>
<dbReference type="FunFam" id="2.30.22.10:FF:000001">
    <property type="entry name" value="Protein GrpE"/>
    <property type="match status" value="1"/>
</dbReference>
<evidence type="ECO:0000256" key="13">
    <source>
        <dbReference type="SAM" id="MobiDB-lite"/>
    </source>
</evidence>
<dbReference type="CDD" id="cd00446">
    <property type="entry name" value="GrpE"/>
    <property type="match status" value="1"/>
</dbReference>
<dbReference type="InterPro" id="IPR013805">
    <property type="entry name" value="GrpE_CC"/>
</dbReference>
<dbReference type="PANTHER" id="PTHR21237">
    <property type="entry name" value="GRPE PROTEIN"/>
    <property type="match status" value="1"/>
</dbReference>
<evidence type="ECO:0000256" key="2">
    <source>
        <dbReference type="ARBA" id="ARBA00009054"/>
    </source>
</evidence>
<sequence length="199" mass="22111">MAEETKADKASKQKATDQPAEGQKKPSPKPAEKAKQADADVKKSDTAKLEKQVADLKDQLAKKDDLYLRAEAEIQNMTNHFKKERADLLKYEGQDLIKEILPVLDNLKRALAIKVEDDQGKQLHDGIQMVHDHLVKALKEHGVTEIEADGKPFDPTVHQAVSTTAVTGDQKPDTVVQVYQAGYKLKDRVLRPAMVVVAQ</sequence>
<dbReference type="SUPFAM" id="SSF58014">
    <property type="entry name" value="Coiled-coil domain of nucleotide exchange factor GrpE"/>
    <property type="match status" value="1"/>
</dbReference>
<gene>
    <name evidence="10 14" type="primary">grpE</name>
    <name evidence="14" type="ORF">H9876_01685</name>
</gene>
<dbReference type="PANTHER" id="PTHR21237:SF23">
    <property type="entry name" value="GRPE PROTEIN HOMOLOG, MITOCHONDRIAL"/>
    <property type="match status" value="1"/>
</dbReference>
<name>A0A9D1QMV0_9LACO</name>
<comment type="subcellular location">
    <subcellularLocation>
        <location evidence="1 10">Cytoplasm</location>
    </subcellularLocation>
</comment>
<comment type="caution">
    <text evidence="14">The sequence shown here is derived from an EMBL/GenBank/DDBJ whole genome shotgun (WGS) entry which is preliminary data.</text>
</comment>
<reference evidence="14" key="1">
    <citation type="journal article" date="2021" name="PeerJ">
        <title>Extensive microbial diversity within the chicken gut microbiome revealed by metagenomics and culture.</title>
        <authorList>
            <person name="Gilroy R."/>
            <person name="Ravi A."/>
            <person name="Getino M."/>
            <person name="Pursley I."/>
            <person name="Horton D.L."/>
            <person name="Alikhan N.F."/>
            <person name="Baker D."/>
            <person name="Gharbi K."/>
            <person name="Hall N."/>
            <person name="Watson M."/>
            <person name="Adriaenssens E.M."/>
            <person name="Foster-Nyarko E."/>
            <person name="Jarju S."/>
            <person name="Secka A."/>
            <person name="Antonio M."/>
            <person name="Oren A."/>
            <person name="Chaudhuri R.R."/>
            <person name="La Ragione R."/>
            <person name="Hildebrand F."/>
            <person name="Pallen M.J."/>
        </authorList>
    </citation>
    <scope>NUCLEOTIDE SEQUENCE</scope>
    <source>
        <strain evidence="14">ChiHejej3B27-2180</strain>
    </source>
</reference>
<dbReference type="NCBIfam" id="NF010738">
    <property type="entry name" value="PRK14140.1"/>
    <property type="match status" value="1"/>
</dbReference>
<dbReference type="GO" id="GO:0005737">
    <property type="term" value="C:cytoplasm"/>
    <property type="evidence" value="ECO:0007669"/>
    <property type="project" value="UniProtKB-SubCell"/>
</dbReference>
<protein>
    <recommendedName>
        <fullName evidence="8 10">Protein GrpE</fullName>
    </recommendedName>
    <alternativeName>
        <fullName evidence="9 10">HSP-70 cofactor</fullName>
    </alternativeName>
</protein>
<evidence type="ECO:0000256" key="12">
    <source>
        <dbReference type="RuleBase" id="RU004478"/>
    </source>
</evidence>
<dbReference type="GO" id="GO:0051082">
    <property type="term" value="F:unfolded protein binding"/>
    <property type="evidence" value="ECO:0007669"/>
    <property type="project" value="TreeGrafter"/>
</dbReference>
<comment type="function">
    <text evidence="7 10 11">Participates actively in the response to hyperosmotic and heat shock by preventing the aggregation of stress-denatured proteins, in association with DnaK and GrpE. It is the nucleotide exchange factor for DnaK and may function as a thermosensor. Unfolded proteins bind initially to DnaJ; upon interaction with the DnaJ-bound protein, DnaK hydrolyzes its bound ATP, resulting in the formation of a stable complex. GrpE releases ADP from DnaK; ATP binding to DnaK triggers the release of the substrate protein, thus completing the reaction cycle. Several rounds of ATP-dependent interactions between DnaJ, DnaK and GrpE are required for fully efficient folding.</text>
</comment>
<dbReference type="Gene3D" id="2.30.22.10">
    <property type="entry name" value="Head domain of nucleotide exchange factor GrpE"/>
    <property type="match status" value="1"/>
</dbReference>
<comment type="subunit">
    <text evidence="3 10">Homodimer.</text>
</comment>
<evidence type="ECO:0000256" key="9">
    <source>
        <dbReference type="ARBA" id="ARBA00076414"/>
    </source>
</evidence>
<dbReference type="PROSITE" id="PS01071">
    <property type="entry name" value="GRPE"/>
    <property type="match status" value="1"/>
</dbReference>
<evidence type="ECO:0000256" key="10">
    <source>
        <dbReference type="HAMAP-Rule" id="MF_01151"/>
    </source>
</evidence>
<dbReference type="InterPro" id="IPR009012">
    <property type="entry name" value="GrpE_head"/>
</dbReference>
<dbReference type="Pfam" id="PF01025">
    <property type="entry name" value="GrpE"/>
    <property type="match status" value="1"/>
</dbReference>
<keyword evidence="5 10" id="KW-0346">Stress response</keyword>
<accession>A0A9D1QMV0</accession>
<dbReference type="NCBIfam" id="NF010759">
    <property type="entry name" value="PRK14162.1"/>
    <property type="match status" value="1"/>
</dbReference>
<evidence type="ECO:0000256" key="8">
    <source>
        <dbReference type="ARBA" id="ARBA00072274"/>
    </source>
</evidence>
<dbReference type="InterPro" id="IPR000740">
    <property type="entry name" value="GrpE"/>
</dbReference>
<dbReference type="PRINTS" id="PR00773">
    <property type="entry name" value="GRPEPROTEIN"/>
</dbReference>
<evidence type="ECO:0000256" key="6">
    <source>
        <dbReference type="ARBA" id="ARBA00023186"/>
    </source>
</evidence>
<evidence type="ECO:0000256" key="4">
    <source>
        <dbReference type="ARBA" id="ARBA00022490"/>
    </source>
</evidence>
<evidence type="ECO:0000256" key="5">
    <source>
        <dbReference type="ARBA" id="ARBA00023016"/>
    </source>
</evidence>
<dbReference type="GO" id="GO:0000774">
    <property type="term" value="F:adenyl-nucleotide exchange factor activity"/>
    <property type="evidence" value="ECO:0007669"/>
    <property type="project" value="InterPro"/>
</dbReference>
<dbReference type="GO" id="GO:0051087">
    <property type="term" value="F:protein-folding chaperone binding"/>
    <property type="evidence" value="ECO:0007669"/>
    <property type="project" value="InterPro"/>
</dbReference>
<feature type="compositionally biased region" description="Basic and acidic residues" evidence="13">
    <location>
        <begin position="1"/>
        <end position="15"/>
    </location>
</feature>
<dbReference type="AlphaFoldDB" id="A0A9D1QMV0"/>
<dbReference type="GO" id="GO:0006457">
    <property type="term" value="P:protein folding"/>
    <property type="evidence" value="ECO:0007669"/>
    <property type="project" value="InterPro"/>
</dbReference>
<evidence type="ECO:0000313" key="15">
    <source>
        <dbReference type="Proteomes" id="UP000886878"/>
    </source>
</evidence>
<evidence type="ECO:0000256" key="7">
    <source>
        <dbReference type="ARBA" id="ARBA00053401"/>
    </source>
</evidence>
<feature type="region of interest" description="Disordered" evidence="13">
    <location>
        <begin position="1"/>
        <end position="47"/>
    </location>
</feature>
<dbReference type="HAMAP" id="MF_01151">
    <property type="entry name" value="GrpE"/>
    <property type="match status" value="1"/>
</dbReference>
<dbReference type="GO" id="GO:0042803">
    <property type="term" value="F:protein homodimerization activity"/>
    <property type="evidence" value="ECO:0007669"/>
    <property type="project" value="InterPro"/>
</dbReference>
<proteinExistence type="inferred from homology"/>
<keyword evidence="6 10" id="KW-0143">Chaperone</keyword>
<comment type="similarity">
    <text evidence="2 10 12">Belongs to the GrpE family.</text>
</comment>
<evidence type="ECO:0000256" key="11">
    <source>
        <dbReference type="RuleBase" id="RU000639"/>
    </source>
</evidence>
<evidence type="ECO:0000256" key="1">
    <source>
        <dbReference type="ARBA" id="ARBA00004496"/>
    </source>
</evidence>
<organism evidence="14 15">
    <name type="scientific">Candidatus Limosilactobacillus merdipullorum</name>
    <dbReference type="NCBI Taxonomy" id="2838653"/>
    <lineage>
        <taxon>Bacteria</taxon>
        <taxon>Bacillati</taxon>
        <taxon>Bacillota</taxon>
        <taxon>Bacilli</taxon>
        <taxon>Lactobacillales</taxon>
        <taxon>Lactobacillaceae</taxon>
        <taxon>Limosilactobacillus</taxon>
    </lineage>
</organism>